<evidence type="ECO:0000313" key="2">
    <source>
        <dbReference type="Proteomes" id="UP001501710"/>
    </source>
</evidence>
<organism evidence="1 2">
    <name type="scientific">Actinomadura meridiana</name>
    <dbReference type="NCBI Taxonomy" id="559626"/>
    <lineage>
        <taxon>Bacteria</taxon>
        <taxon>Bacillati</taxon>
        <taxon>Actinomycetota</taxon>
        <taxon>Actinomycetes</taxon>
        <taxon>Streptosporangiales</taxon>
        <taxon>Thermomonosporaceae</taxon>
        <taxon>Actinomadura</taxon>
    </lineage>
</organism>
<proteinExistence type="predicted"/>
<reference evidence="2" key="1">
    <citation type="journal article" date="2019" name="Int. J. Syst. Evol. Microbiol.">
        <title>The Global Catalogue of Microorganisms (GCM) 10K type strain sequencing project: providing services to taxonomists for standard genome sequencing and annotation.</title>
        <authorList>
            <consortium name="The Broad Institute Genomics Platform"/>
            <consortium name="The Broad Institute Genome Sequencing Center for Infectious Disease"/>
            <person name="Wu L."/>
            <person name="Ma J."/>
        </authorList>
    </citation>
    <scope>NUCLEOTIDE SEQUENCE [LARGE SCALE GENOMIC DNA]</scope>
    <source>
        <strain evidence="2">JCM 17440</strain>
    </source>
</reference>
<gene>
    <name evidence="1" type="ORF">GCM10022254_10040</name>
</gene>
<sequence length="158" mass="16302">MSLGMMYTAQFSGVAVSAQQDLFEVVAPSDAVVILHQLVVSQTTETGDAQEEGLLIQLKRGATTSGSSGASVTPVPLQAGFTAAGSTVEANNTTKASSGTIVTLHSEAWNVRAPFVWLPPPEARIVVSPSARLTVELGTTPNDSITMAGTLVFEELGG</sequence>
<name>A0ABP8BU07_9ACTN</name>
<dbReference type="Proteomes" id="UP001501710">
    <property type="component" value="Unassembled WGS sequence"/>
</dbReference>
<protein>
    <submittedName>
        <fullName evidence="1">Uncharacterized protein</fullName>
    </submittedName>
</protein>
<dbReference type="EMBL" id="BAABAS010000004">
    <property type="protein sequence ID" value="GAA4226115.1"/>
    <property type="molecule type" value="Genomic_DNA"/>
</dbReference>
<evidence type="ECO:0000313" key="1">
    <source>
        <dbReference type="EMBL" id="GAA4226115.1"/>
    </source>
</evidence>
<comment type="caution">
    <text evidence="1">The sequence shown here is derived from an EMBL/GenBank/DDBJ whole genome shotgun (WGS) entry which is preliminary data.</text>
</comment>
<accession>A0ABP8BU07</accession>
<dbReference type="RefSeq" id="WP_344890457.1">
    <property type="nucleotide sequence ID" value="NZ_BAABAS010000004.1"/>
</dbReference>
<keyword evidence="2" id="KW-1185">Reference proteome</keyword>